<dbReference type="RefSeq" id="WP_173752397.1">
    <property type="nucleotide sequence ID" value="NZ_BAABXP010000001.1"/>
</dbReference>
<evidence type="ECO:0000256" key="4">
    <source>
        <dbReference type="ARBA" id="ARBA00023163"/>
    </source>
</evidence>
<dbReference type="InterPro" id="IPR005119">
    <property type="entry name" value="LysR_subst-bd"/>
</dbReference>
<comment type="caution">
    <text evidence="6">The sequence shown here is derived from an EMBL/GenBank/DDBJ whole genome shotgun (WGS) entry which is preliminary data.</text>
</comment>
<proteinExistence type="inferred from homology"/>
<dbReference type="EMBL" id="JBEPMJ010000014">
    <property type="protein sequence ID" value="MET3750769.1"/>
    <property type="molecule type" value="Genomic_DNA"/>
</dbReference>
<evidence type="ECO:0000313" key="6">
    <source>
        <dbReference type="EMBL" id="MET3750769.1"/>
    </source>
</evidence>
<dbReference type="Pfam" id="PF03466">
    <property type="entry name" value="LysR_substrate"/>
    <property type="match status" value="1"/>
</dbReference>
<evidence type="ECO:0000313" key="7">
    <source>
        <dbReference type="Proteomes" id="UP001549106"/>
    </source>
</evidence>
<evidence type="ECO:0000259" key="5">
    <source>
        <dbReference type="PROSITE" id="PS50931"/>
    </source>
</evidence>
<dbReference type="SUPFAM" id="SSF53850">
    <property type="entry name" value="Periplasmic binding protein-like II"/>
    <property type="match status" value="1"/>
</dbReference>
<name>A0ABV2M3X2_9FIRM</name>
<dbReference type="Gene3D" id="3.40.190.10">
    <property type="entry name" value="Periplasmic binding protein-like II"/>
    <property type="match status" value="2"/>
</dbReference>
<dbReference type="InterPro" id="IPR036388">
    <property type="entry name" value="WH-like_DNA-bd_sf"/>
</dbReference>
<keyword evidence="3 6" id="KW-0238">DNA-binding</keyword>
<dbReference type="Pfam" id="PF00126">
    <property type="entry name" value="HTH_1"/>
    <property type="match status" value="1"/>
</dbReference>
<keyword evidence="7" id="KW-1185">Reference proteome</keyword>
<dbReference type="InterPro" id="IPR036390">
    <property type="entry name" value="WH_DNA-bd_sf"/>
</dbReference>
<feature type="domain" description="HTH lysR-type" evidence="5">
    <location>
        <begin position="1"/>
        <end position="58"/>
    </location>
</feature>
<accession>A0ABV2M3X2</accession>
<dbReference type="PRINTS" id="PR00039">
    <property type="entry name" value="HTHLYSR"/>
</dbReference>
<gene>
    <name evidence="6" type="ORF">ABID24_002022</name>
</gene>
<dbReference type="InterPro" id="IPR000847">
    <property type="entry name" value="LysR_HTH_N"/>
</dbReference>
<dbReference type="InterPro" id="IPR047788">
    <property type="entry name" value="LysR-like_Sec_metab"/>
</dbReference>
<dbReference type="PANTHER" id="PTHR30126">
    <property type="entry name" value="HTH-TYPE TRANSCRIPTIONAL REGULATOR"/>
    <property type="match status" value="1"/>
</dbReference>
<keyword evidence="2" id="KW-0805">Transcription regulation</keyword>
<sequence length="297" mass="34144">MEFKQLESYIAIVKYKNLTTAAEALGISQPTISIHLKNLEEELHTRLIIRTAKNFEVTQRGQEFFICAQNILKLRDDLVNSWNGREAEIIRMGVSTIPSAYILPEVLPVFGKEHENVYFSIDQMDSQKVIDEVHKGTYDLGLVGMKTEDELLAFEQFYQDRLVVITPVKEKFLRMKEQKEMPVECLFQEPVILREEGSGSGKSAGRFLEKMGIKEEKLHVAARINDQESIKNLVAGGLGISIVSEKAVKDYVESRRLLQFSLPEEFSGREFYIVYQKNYILKECAGEFIKFLKAYQK</sequence>
<reference evidence="6 7" key="1">
    <citation type="submission" date="2024-06" db="EMBL/GenBank/DDBJ databases">
        <title>Genomic Encyclopedia of Type Strains, Phase IV (KMG-IV): sequencing the most valuable type-strain genomes for metagenomic binning, comparative biology and taxonomic classification.</title>
        <authorList>
            <person name="Goeker M."/>
        </authorList>
    </citation>
    <scope>NUCLEOTIDE SEQUENCE [LARGE SCALE GENOMIC DNA]</scope>
    <source>
        <strain evidence="6 7">DSM 29492</strain>
    </source>
</reference>
<comment type="similarity">
    <text evidence="1">Belongs to the LysR transcriptional regulatory family.</text>
</comment>
<protein>
    <submittedName>
        <fullName evidence="6">DNA-binding transcriptional LysR family regulator</fullName>
    </submittedName>
</protein>
<dbReference type="NCBIfam" id="NF040786">
    <property type="entry name" value="LysR_Sec_metab"/>
    <property type="match status" value="1"/>
</dbReference>
<evidence type="ECO:0000256" key="1">
    <source>
        <dbReference type="ARBA" id="ARBA00009437"/>
    </source>
</evidence>
<evidence type="ECO:0000256" key="3">
    <source>
        <dbReference type="ARBA" id="ARBA00023125"/>
    </source>
</evidence>
<evidence type="ECO:0000256" key="2">
    <source>
        <dbReference type="ARBA" id="ARBA00023015"/>
    </source>
</evidence>
<dbReference type="GO" id="GO:0003677">
    <property type="term" value="F:DNA binding"/>
    <property type="evidence" value="ECO:0007669"/>
    <property type="project" value="UniProtKB-KW"/>
</dbReference>
<dbReference type="SUPFAM" id="SSF46785">
    <property type="entry name" value="Winged helix' DNA-binding domain"/>
    <property type="match status" value="1"/>
</dbReference>
<dbReference type="PANTHER" id="PTHR30126:SF40">
    <property type="entry name" value="HTH-TYPE TRANSCRIPTIONAL REGULATOR GLTR"/>
    <property type="match status" value="1"/>
</dbReference>
<keyword evidence="4" id="KW-0804">Transcription</keyword>
<dbReference type="PROSITE" id="PS50931">
    <property type="entry name" value="HTH_LYSR"/>
    <property type="match status" value="1"/>
</dbReference>
<organism evidence="6 7">
    <name type="scientific">Blautia caecimuris</name>
    <dbReference type="NCBI Taxonomy" id="1796615"/>
    <lineage>
        <taxon>Bacteria</taxon>
        <taxon>Bacillati</taxon>
        <taxon>Bacillota</taxon>
        <taxon>Clostridia</taxon>
        <taxon>Lachnospirales</taxon>
        <taxon>Lachnospiraceae</taxon>
        <taxon>Blautia</taxon>
    </lineage>
</organism>
<dbReference type="Gene3D" id="1.10.10.10">
    <property type="entry name" value="Winged helix-like DNA-binding domain superfamily/Winged helix DNA-binding domain"/>
    <property type="match status" value="1"/>
</dbReference>
<dbReference type="Proteomes" id="UP001549106">
    <property type="component" value="Unassembled WGS sequence"/>
</dbReference>